<evidence type="ECO:0000256" key="3">
    <source>
        <dbReference type="ARBA" id="ARBA00022475"/>
    </source>
</evidence>
<dbReference type="FunFam" id="3.80.10.10:FF:000383">
    <property type="entry name" value="Leucine-rich repeat receptor protein kinase EMS1"/>
    <property type="match status" value="2"/>
</dbReference>
<gene>
    <name evidence="14" type="ORF">SVIM_LOCUS102225</name>
</gene>
<evidence type="ECO:0000256" key="1">
    <source>
        <dbReference type="ARBA" id="ARBA00004162"/>
    </source>
</evidence>
<keyword evidence="11" id="KW-0325">Glycoprotein</keyword>
<protein>
    <recommendedName>
        <fullName evidence="13">Leucine-rich repeat-containing N-terminal plant-type domain-containing protein</fullName>
    </recommendedName>
</protein>
<dbReference type="FunFam" id="3.80.10.10:FF:000041">
    <property type="entry name" value="LRR receptor-like serine/threonine-protein kinase ERECTA"/>
    <property type="match status" value="1"/>
</dbReference>
<dbReference type="PRINTS" id="PR00019">
    <property type="entry name" value="LEURICHRPT"/>
</dbReference>
<dbReference type="SUPFAM" id="SSF52047">
    <property type="entry name" value="RNI-like"/>
    <property type="match status" value="1"/>
</dbReference>
<keyword evidence="10" id="KW-0675">Receptor</keyword>
<keyword evidence="5" id="KW-0812">Transmembrane</keyword>
<organism evidence="14">
    <name type="scientific">Salix viminalis</name>
    <name type="common">Common osier</name>
    <name type="synonym">Basket willow</name>
    <dbReference type="NCBI Taxonomy" id="40686"/>
    <lineage>
        <taxon>Eukaryota</taxon>
        <taxon>Viridiplantae</taxon>
        <taxon>Streptophyta</taxon>
        <taxon>Embryophyta</taxon>
        <taxon>Tracheophyta</taxon>
        <taxon>Spermatophyta</taxon>
        <taxon>Magnoliopsida</taxon>
        <taxon>eudicotyledons</taxon>
        <taxon>Gunneridae</taxon>
        <taxon>Pentapetalae</taxon>
        <taxon>rosids</taxon>
        <taxon>fabids</taxon>
        <taxon>Malpighiales</taxon>
        <taxon>Salicaceae</taxon>
        <taxon>Saliceae</taxon>
        <taxon>Salix</taxon>
    </lineage>
</organism>
<dbReference type="GO" id="GO:0006952">
    <property type="term" value="P:defense response"/>
    <property type="evidence" value="ECO:0007669"/>
    <property type="project" value="UniProtKB-ARBA"/>
</dbReference>
<evidence type="ECO:0000256" key="7">
    <source>
        <dbReference type="ARBA" id="ARBA00022737"/>
    </source>
</evidence>
<dbReference type="GO" id="GO:0051707">
    <property type="term" value="P:response to other organism"/>
    <property type="evidence" value="ECO:0007669"/>
    <property type="project" value="UniProtKB-ARBA"/>
</dbReference>
<dbReference type="InterPro" id="IPR003591">
    <property type="entry name" value="Leu-rich_rpt_typical-subtyp"/>
</dbReference>
<evidence type="ECO:0000256" key="9">
    <source>
        <dbReference type="ARBA" id="ARBA00023136"/>
    </source>
</evidence>
<accession>A0A6N2L155</accession>
<feature type="domain" description="Leucine-rich repeat-containing N-terminal plant-type" evidence="13">
    <location>
        <begin position="39"/>
        <end position="83"/>
    </location>
</feature>
<dbReference type="SUPFAM" id="SSF52058">
    <property type="entry name" value="L domain-like"/>
    <property type="match status" value="2"/>
</dbReference>
<keyword evidence="9" id="KW-0472">Membrane</keyword>
<dbReference type="Pfam" id="PF08263">
    <property type="entry name" value="LRRNT_2"/>
    <property type="match status" value="1"/>
</dbReference>
<dbReference type="EMBL" id="CAADRP010000491">
    <property type="protein sequence ID" value="VFU29072.1"/>
    <property type="molecule type" value="Genomic_DNA"/>
</dbReference>
<feature type="chain" id="PRO_5026832723" description="Leucine-rich repeat-containing N-terminal plant-type domain-containing protein" evidence="12">
    <location>
        <begin position="27"/>
        <end position="689"/>
    </location>
</feature>
<dbReference type="Pfam" id="PF13855">
    <property type="entry name" value="LRR_8"/>
    <property type="match status" value="4"/>
</dbReference>
<comment type="subcellular location">
    <subcellularLocation>
        <location evidence="1">Cell membrane</location>
        <topology evidence="1">Single-pass membrane protein</topology>
    </subcellularLocation>
    <subcellularLocation>
        <location evidence="2">Membrane</location>
        <topology evidence="2">Single-pass type I membrane protein</topology>
    </subcellularLocation>
</comment>
<evidence type="ECO:0000256" key="4">
    <source>
        <dbReference type="ARBA" id="ARBA00022614"/>
    </source>
</evidence>
<dbReference type="PANTHER" id="PTHR27000">
    <property type="entry name" value="LEUCINE-RICH REPEAT RECEPTOR-LIKE PROTEIN KINASE FAMILY PROTEIN-RELATED"/>
    <property type="match status" value="1"/>
</dbReference>
<dbReference type="Pfam" id="PF00560">
    <property type="entry name" value="LRR_1"/>
    <property type="match status" value="4"/>
</dbReference>
<name>A0A6N2L155_SALVM</name>
<keyword evidence="3" id="KW-1003">Cell membrane</keyword>
<evidence type="ECO:0000313" key="14">
    <source>
        <dbReference type="EMBL" id="VFU29072.1"/>
    </source>
</evidence>
<sequence length="689" mass="75565">MMGSVLLLSQILCLLFFHSHFQPSLSSSNFSSPVLLCPADQSLALLQFKNSFPMIASSIECYQKTVLWREGTDCCSWDGVTCSMKTGHVIGLDLGCSMLHGTLHSNSTLFFLHHLQKLDLSFNDFNGSVISSSFGQLLHLTHLDLSASNFAGQVPPEISHLSRLASLDLSYNYHLMLEPISFNNLAQNLTQLRELNLNTVDMSLVAPSSFMNLSSSLTSLQLRYCGLQGDSCNVFRSLQSLGLRSNGELTGSFPPYNLSNALSYVDLSLTRISIHLEPDSISHLKSVEMMFLDWCNFAGSNLGLLGNLTQLRELGLASNQLGGQIPFSLGKLKQLEYLDLSGNSFQGHLPFSLGNLKQLSHLLLSGNKFTGQILNQFSNLTQLIELDLSDNRFDGQISSSLGSLEKLDVLKLSSNDFTGKIPNSLFNLTQLTSLDLSNNKFYGQISSSPGNLTQLTSLDLSNNKFYGQISSSPGNLTQLTSLDLSHNKFDGQISSSLGSLEKLDSLELSFNHFSGKIPNSLTIPSQISRLSQLNYLDLSHNLLSGTIPSSLFSMPSLRFLSLHNNHFSGCISPFLSNSLQYIDFSHNKLYGQIPPSVFEHGNLRALMLSSNDKLTGNISSVICKLKFLEILDLSNNSFSGFIPQCLGNFSDNLSVLNLGVNNFQGTIPSVCSEGNNLRYLNFNGNKLKG</sequence>
<evidence type="ECO:0000259" key="13">
    <source>
        <dbReference type="Pfam" id="PF08263"/>
    </source>
</evidence>
<dbReference type="InterPro" id="IPR001611">
    <property type="entry name" value="Leu-rich_rpt"/>
</dbReference>
<evidence type="ECO:0000256" key="10">
    <source>
        <dbReference type="ARBA" id="ARBA00023170"/>
    </source>
</evidence>
<dbReference type="PANTHER" id="PTHR27000:SF803">
    <property type="entry name" value="RECEPTOR-LIKE PROTEIN 45"/>
    <property type="match status" value="1"/>
</dbReference>
<dbReference type="SMART" id="SM00369">
    <property type="entry name" value="LRR_TYP"/>
    <property type="match status" value="11"/>
</dbReference>
<evidence type="ECO:0000256" key="2">
    <source>
        <dbReference type="ARBA" id="ARBA00004479"/>
    </source>
</evidence>
<feature type="signal peptide" evidence="12">
    <location>
        <begin position="1"/>
        <end position="26"/>
    </location>
</feature>
<dbReference type="FunFam" id="3.80.10.10:FF:000453">
    <property type="entry name" value="Leucine-rich receptor-like protein kinase family protein"/>
    <property type="match status" value="1"/>
</dbReference>
<keyword evidence="6 12" id="KW-0732">Signal</keyword>
<dbReference type="GO" id="GO:0005886">
    <property type="term" value="C:plasma membrane"/>
    <property type="evidence" value="ECO:0007669"/>
    <property type="project" value="UniProtKB-SubCell"/>
</dbReference>
<keyword evidence="8" id="KW-1133">Transmembrane helix</keyword>
<evidence type="ECO:0000256" key="6">
    <source>
        <dbReference type="ARBA" id="ARBA00022729"/>
    </source>
</evidence>
<dbReference type="InterPro" id="IPR032675">
    <property type="entry name" value="LRR_dom_sf"/>
</dbReference>
<dbReference type="GO" id="GO:0009791">
    <property type="term" value="P:post-embryonic development"/>
    <property type="evidence" value="ECO:0007669"/>
    <property type="project" value="UniProtKB-ARBA"/>
</dbReference>
<reference evidence="14" key="1">
    <citation type="submission" date="2019-03" db="EMBL/GenBank/DDBJ databases">
        <authorList>
            <person name="Mank J."/>
            <person name="Almeida P."/>
        </authorList>
    </citation>
    <scope>NUCLEOTIDE SEQUENCE</scope>
    <source>
        <strain evidence="14">78183</strain>
    </source>
</reference>
<dbReference type="AlphaFoldDB" id="A0A6N2L155"/>
<evidence type="ECO:0000256" key="8">
    <source>
        <dbReference type="ARBA" id="ARBA00022989"/>
    </source>
</evidence>
<keyword evidence="7" id="KW-0677">Repeat</keyword>
<keyword evidence="4" id="KW-0433">Leucine-rich repeat</keyword>
<evidence type="ECO:0000256" key="12">
    <source>
        <dbReference type="SAM" id="SignalP"/>
    </source>
</evidence>
<dbReference type="Gene3D" id="3.80.10.10">
    <property type="entry name" value="Ribonuclease Inhibitor"/>
    <property type="match status" value="6"/>
</dbReference>
<proteinExistence type="predicted"/>
<dbReference type="InterPro" id="IPR013210">
    <property type="entry name" value="LRR_N_plant-typ"/>
</dbReference>
<evidence type="ECO:0000256" key="5">
    <source>
        <dbReference type="ARBA" id="ARBA00022692"/>
    </source>
</evidence>
<evidence type="ECO:0000256" key="11">
    <source>
        <dbReference type="ARBA" id="ARBA00023180"/>
    </source>
</evidence>